<gene>
    <name evidence="2" type="ORF">G9470_09995</name>
</gene>
<dbReference type="RefSeq" id="WP_170821325.1">
    <property type="nucleotide sequence ID" value="NZ_JAAOXG010000019.1"/>
</dbReference>
<evidence type="ECO:0000313" key="3">
    <source>
        <dbReference type="Proteomes" id="UP000539052"/>
    </source>
</evidence>
<organism evidence="2 3">
    <name type="scientific">Lacrimispora defluvii</name>
    <dbReference type="NCBI Taxonomy" id="2719233"/>
    <lineage>
        <taxon>Bacteria</taxon>
        <taxon>Bacillati</taxon>
        <taxon>Bacillota</taxon>
        <taxon>Clostridia</taxon>
        <taxon>Lachnospirales</taxon>
        <taxon>Lachnospiraceae</taxon>
        <taxon>Lacrimispora</taxon>
    </lineage>
</organism>
<feature type="region of interest" description="Disordered" evidence="1">
    <location>
        <begin position="261"/>
        <end position="289"/>
    </location>
</feature>
<feature type="compositionally biased region" description="Polar residues" evidence="1">
    <location>
        <begin position="271"/>
        <end position="289"/>
    </location>
</feature>
<accession>A0ABX1VNV4</accession>
<keyword evidence="3" id="KW-1185">Reference proteome</keyword>
<name>A0ABX1VNV4_9FIRM</name>
<feature type="compositionally biased region" description="Basic and acidic residues" evidence="1">
    <location>
        <begin position="132"/>
        <end position="166"/>
    </location>
</feature>
<protein>
    <recommendedName>
        <fullName evidence="4">Phage replisome organizer</fullName>
    </recommendedName>
</protein>
<dbReference type="Proteomes" id="UP000539052">
    <property type="component" value="Unassembled WGS sequence"/>
</dbReference>
<proteinExistence type="predicted"/>
<dbReference type="EMBL" id="JAAOXG010000019">
    <property type="protein sequence ID" value="NNJ30117.1"/>
    <property type="molecule type" value="Genomic_DNA"/>
</dbReference>
<evidence type="ECO:0008006" key="4">
    <source>
        <dbReference type="Google" id="ProtNLM"/>
    </source>
</evidence>
<feature type="region of interest" description="Disordered" evidence="1">
    <location>
        <begin position="107"/>
        <end position="176"/>
    </location>
</feature>
<evidence type="ECO:0000313" key="2">
    <source>
        <dbReference type="EMBL" id="NNJ30117.1"/>
    </source>
</evidence>
<comment type="caution">
    <text evidence="2">The sequence shown here is derived from an EMBL/GenBank/DDBJ whole genome shotgun (WGS) entry which is preliminary data.</text>
</comment>
<evidence type="ECO:0000256" key="1">
    <source>
        <dbReference type="SAM" id="MobiDB-lite"/>
    </source>
</evidence>
<reference evidence="2 3" key="1">
    <citation type="submission" date="2020-03" db="EMBL/GenBank/DDBJ databases">
        <title>Genome Sequence of industrial isolate, B5A.</title>
        <authorList>
            <person name="Sharma S."/>
            <person name="Patil P.B."/>
            <person name="Korpole S."/>
        </authorList>
    </citation>
    <scope>NUCLEOTIDE SEQUENCE [LARGE SCALE GENOMIC DNA]</scope>
    <source>
        <strain evidence="2 3">PI-S10-B5A</strain>
    </source>
</reference>
<sequence length="289" mass="32595">MAWLKIYQSIREHRKILDAADALKVEPPYMIGLLTSFWLWALDNAPNGDVTDISARNIARAAQWNGDADELLQAFISAGLLDQSEEDQTVLQIHDWEEYAGTLIQEREKEKNRSRQRRAAAKAAANSTGGRPPDDRQTTVGRVDKTRVDKSRDIKDPLSAPPEHEPAPASAEKADPTPYVRIMQLYNEICQSFPKIQKIDGARRKAVAARFKTYPDLQTFETLFRKTEASGFMKGDNDRNWSADFDWIIKATNMCKVLEGKYDNKGGPDNGENQQSGSRYQLTGFTNAE</sequence>